<name>T1CSC3_9ZZZZ</name>
<gene>
    <name evidence="3" type="ORF">B1B_04471</name>
</gene>
<proteinExistence type="predicted"/>
<evidence type="ECO:0000259" key="1">
    <source>
        <dbReference type="Pfam" id="PF00108"/>
    </source>
</evidence>
<reference evidence="3" key="2">
    <citation type="journal article" date="2014" name="ISME J.">
        <title>Microbial stratification in low pH oxic and suboxic macroscopic growths along an acid mine drainage.</title>
        <authorList>
            <person name="Mendez-Garcia C."/>
            <person name="Mesa V."/>
            <person name="Sprenger R.R."/>
            <person name="Richter M."/>
            <person name="Diez M.S."/>
            <person name="Solano J."/>
            <person name="Bargiela R."/>
            <person name="Golyshina O.V."/>
            <person name="Manteca A."/>
            <person name="Ramos J.L."/>
            <person name="Gallego J.R."/>
            <person name="Llorente I."/>
            <person name="Martins Dos Santos V.A."/>
            <person name="Jensen O.N."/>
            <person name="Pelaez A.I."/>
            <person name="Sanchez J."/>
            <person name="Ferrer M."/>
        </authorList>
    </citation>
    <scope>NUCLEOTIDE SEQUENCE</scope>
</reference>
<dbReference type="InterPro" id="IPR020616">
    <property type="entry name" value="Thiolase_N"/>
</dbReference>
<accession>T1CSC3</accession>
<feature type="domain" description="Thiolase C-terminal" evidence="2">
    <location>
        <begin position="176"/>
        <end position="313"/>
    </location>
</feature>
<protein>
    <submittedName>
        <fullName evidence="3">Propanoyl-CoA C-acyltransferase</fullName>
    </submittedName>
</protein>
<dbReference type="Gene3D" id="3.40.47.10">
    <property type="match status" value="1"/>
</dbReference>
<sequence>GIPEVPSATIESACSSSSAGLHEAFVHVAGGFADAVLVVGAEKLSHLDTLTATSYFATGADFPFETRNGATFPGLYATLASAYRSAFPLTPETMAAVAIKNHANAALNPHAHFQKEISLETYLSSPIVASPFRLYDCCPFSDGASAVVVAAKEFIKRPAATPLVVAASVRTGSIVDMHDRTDLLGLPASRRAGELAFRSAGLTPKEIDFLEVHDCFTIAELLALEDLGFYPRGAAGAATLAGETARKGRLPVNPSGGLKAKGHPVSATGVAQVVEVFEQMNGSAGARAVPRTETALTHNVGATGGSCSVHIFRRG</sequence>
<dbReference type="GO" id="GO:0016747">
    <property type="term" value="F:acyltransferase activity, transferring groups other than amino-acyl groups"/>
    <property type="evidence" value="ECO:0007669"/>
    <property type="project" value="InterPro"/>
</dbReference>
<dbReference type="Pfam" id="PF00108">
    <property type="entry name" value="Thiolase_N"/>
    <property type="match status" value="1"/>
</dbReference>
<reference evidence="3" key="1">
    <citation type="submission" date="2013-08" db="EMBL/GenBank/DDBJ databases">
        <authorList>
            <person name="Mendez C."/>
            <person name="Richter M."/>
            <person name="Ferrer M."/>
            <person name="Sanchez J."/>
        </authorList>
    </citation>
    <scope>NUCLEOTIDE SEQUENCE</scope>
</reference>
<feature type="non-terminal residue" evidence="3">
    <location>
        <position position="1"/>
    </location>
</feature>
<organism evidence="3">
    <name type="scientific">mine drainage metagenome</name>
    <dbReference type="NCBI Taxonomy" id="410659"/>
    <lineage>
        <taxon>unclassified sequences</taxon>
        <taxon>metagenomes</taxon>
        <taxon>ecological metagenomes</taxon>
    </lineage>
</organism>
<evidence type="ECO:0000313" key="3">
    <source>
        <dbReference type="EMBL" id="EQD71424.1"/>
    </source>
</evidence>
<dbReference type="InterPro" id="IPR055140">
    <property type="entry name" value="Thiolase_C_2"/>
</dbReference>
<dbReference type="PANTHER" id="PTHR42870:SF6">
    <property type="entry name" value="ACETYL-COA C-ACYLTRANSFERASE"/>
    <property type="match status" value="1"/>
</dbReference>
<dbReference type="CDD" id="cd00829">
    <property type="entry name" value="SCP-x_thiolase"/>
    <property type="match status" value="1"/>
</dbReference>
<keyword evidence="3" id="KW-0012">Acyltransferase</keyword>
<feature type="domain" description="Thiolase N-terminal" evidence="1">
    <location>
        <begin position="4"/>
        <end position="152"/>
    </location>
</feature>
<dbReference type="EMBL" id="AUZY01002795">
    <property type="protein sequence ID" value="EQD71424.1"/>
    <property type="molecule type" value="Genomic_DNA"/>
</dbReference>
<dbReference type="Pfam" id="PF22691">
    <property type="entry name" value="Thiolase_C_1"/>
    <property type="match status" value="1"/>
</dbReference>
<dbReference type="AlphaFoldDB" id="T1CSC3"/>
<dbReference type="InterPro" id="IPR016039">
    <property type="entry name" value="Thiolase-like"/>
</dbReference>
<dbReference type="PANTHER" id="PTHR42870">
    <property type="entry name" value="ACETYL-COA C-ACETYLTRANSFERASE"/>
    <property type="match status" value="1"/>
</dbReference>
<comment type="caution">
    <text evidence="3">The sequence shown here is derived from an EMBL/GenBank/DDBJ whole genome shotgun (WGS) entry which is preliminary data.</text>
</comment>
<dbReference type="SUPFAM" id="SSF53901">
    <property type="entry name" value="Thiolase-like"/>
    <property type="match status" value="1"/>
</dbReference>
<evidence type="ECO:0000259" key="2">
    <source>
        <dbReference type="Pfam" id="PF22691"/>
    </source>
</evidence>
<keyword evidence="3" id="KW-0808">Transferase</keyword>